<dbReference type="Pfam" id="PF03458">
    <property type="entry name" value="Gly_transporter"/>
    <property type="match status" value="2"/>
</dbReference>
<dbReference type="InterPro" id="IPR005115">
    <property type="entry name" value="Gly_transporter"/>
</dbReference>
<dbReference type="PANTHER" id="PTHR30506">
    <property type="entry name" value="INNER MEMBRANE PROTEIN"/>
    <property type="match status" value="1"/>
</dbReference>
<comment type="caution">
    <text evidence="9">The sequence shown here is derived from an EMBL/GenBank/DDBJ whole genome shotgun (WGS) entry which is preliminary data.</text>
</comment>
<keyword evidence="3" id="KW-1003">Cell membrane</keyword>
<dbReference type="HOGENOM" id="CLU_064906_2_1_10"/>
<comment type="similarity">
    <text evidence="2">Belongs to the UPF0126 family.</text>
</comment>
<dbReference type="PANTHER" id="PTHR30506:SF3">
    <property type="entry name" value="UPF0126 INNER MEMBRANE PROTEIN YADS-RELATED"/>
    <property type="match status" value="1"/>
</dbReference>
<feature type="transmembrane region" description="Helical" evidence="7">
    <location>
        <begin position="145"/>
        <end position="164"/>
    </location>
</feature>
<evidence type="ECO:0000256" key="5">
    <source>
        <dbReference type="ARBA" id="ARBA00022989"/>
    </source>
</evidence>
<sequence>MLREVWQVTEIKIKLRMEDFINVLSQIDQIYLWDLIGTAVFGISGVLVGLERRMDIFGMLILAFVTGVGGGTLRDIMIGSVPVFWMNNLTYILMIVISVVITVVFKKQFSEHWSKSLMVFDTIGLGVFTIIGIEKALRFGLSPTIAIILGTMTGSFGGVIRDILANKLPAVFHKEIYATACIAGGTVYFLIDNFVNHNLVVFITIMVVIAVRLLSVKYHWELPKF</sequence>
<dbReference type="EMBL" id="AEOH01000010">
    <property type="protein sequence ID" value="EFS98284.1"/>
    <property type="molecule type" value="Genomic_DNA"/>
</dbReference>
<evidence type="ECO:0000313" key="9">
    <source>
        <dbReference type="EMBL" id="EFS98284.1"/>
    </source>
</evidence>
<protein>
    <recommendedName>
        <fullName evidence="8">Glycine transporter domain-containing protein</fullName>
    </recommendedName>
</protein>
<keyword evidence="4 7" id="KW-0812">Transmembrane</keyword>
<feature type="transmembrane region" description="Helical" evidence="7">
    <location>
        <begin position="197"/>
        <end position="215"/>
    </location>
</feature>
<dbReference type="AlphaFoldDB" id="E4MPR4"/>
<gene>
    <name evidence="9" type="ORF">HMPREF1977_0374</name>
</gene>
<keyword evidence="5 7" id="KW-1133">Transmembrane helix</keyword>
<evidence type="ECO:0000256" key="2">
    <source>
        <dbReference type="ARBA" id="ARBA00008193"/>
    </source>
</evidence>
<organism evidence="9 10">
    <name type="scientific">Capnocytophaga ochracea F0287</name>
    <dbReference type="NCBI Taxonomy" id="873517"/>
    <lineage>
        <taxon>Bacteria</taxon>
        <taxon>Pseudomonadati</taxon>
        <taxon>Bacteroidota</taxon>
        <taxon>Flavobacteriia</taxon>
        <taxon>Flavobacteriales</taxon>
        <taxon>Flavobacteriaceae</taxon>
        <taxon>Capnocytophaga</taxon>
    </lineage>
</organism>
<feature type="domain" description="Glycine transporter" evidence="8">
    <location>
        <begin position="119"/>
        <end position="191"/>
    </location>
</feature>
<evidence type="ECO:0000256" key="4">
    <source>
        <dbReference type="ARBA" id="ARBA00022692"/>
    </source>
</evidence>
<reference evidence="9 10" key="1">
    <citation type="submission" date="2010-10" db="EMBL/GenBank/DDBJ databases">
        <authorList>
            <person name="Muzny D."/>
            <person name="Qin X."/>
            <person name="Deng J."/>
            <person name="Jiang H."/>
            <person name="Liu Y."/>
            <person name="Qu J."/>
            <person name="Song X.-Z."/>
            <person name="Zhang L."/>
            <person name="Thornton R."/>
            <person name="Coyle M."/>
            <person name="Francisco L."/>
            <person name="Jackson L."/>
            <person name="Javaid M."/>
            <person name="Korchina V."/>
            <person name="Kovar C."/>
            <person name="Mata R."/>
            <person name="Mathew T."/>
            <person name="Ngo R."/>
            <person name="Nguyen L."/>
            <person name="Nguyen N."/>
            <person name="Okwuonu G."/>
            <person name="Ongeri F."/>
            <person name="Pham C."/>
            <person name="Simmons D."/>
            <person name="Wilczek-Boney K."/>
            <person name="Hale W."/>
            <person name="Jakkamsetti A."/>
            <person name="Pham P."/>
            <person name="Ruth R."/>
            <person name="San Lucas F."/>
            <person name="Warren J."/>
            <person name="Zhang J."/>
            <person name="Zhao Z."/>
            <person name="Zhou C."/>
            <person name="Zhu D."/>
            <person name="Lee S."/>
            <person name="Bess C."/>
            <person name="Blankenburg K."/>
            <person name="Forbes L."/>
            <person name="Fu Q."/>
            <person name="Gubbala S."/>
            <person name="Hirani K."/>
            <person name="Jayaseelan J.C."/>
            <person name="Lara F."/>
            <person name="Munidasa M."/>
            <person name="Palculict T."/>
            <person name="Patil S."/>
            <person name="Pu L.-L."/>
            <person name="Saada N."/>
            <person name="Tang L."/>
            <person name="Weissenberger G."/>
            <person name="Zhu Y."/>
            <person name="Hemphill L."/>
            <person name="Shang Y."/>
            <person name="Youmans B."/>
            <person name="Ayvaz T."/>
            <person name="Ross M."/>
            <person name="Santibanez J."/>
            <person name="Aqrawi P."/>
            <person name="Gross S."/>
            <person name="Joshi V."/>
            <person name="Fowler G."/>
            <person name="Nazareth L."/>
            <person name="Reid J."/>
            <person name="Worley K."/>
            <person name="Petrosino J."/>
            <person name="Highlander S."/>
            <person name="Gibbs R."/>
        </authorList>
    </citation>
    <scope>NUCLEOTIDE SEQUENCE [LARGE SCALE GENOMIC DNA]</scope>
    <source>
        <strain evidence="9 10">F0287</strain>
    </source>
</reference>
<evidence type="ECO:0000256" key="3">
    <source>
        <dbReference type="ARBA" id="ARBA00022475"/>
    </source>
</evidence>
<feature type="transmembrane region" description="Helical" evidence="7">
    <location>
        <begin position="30"/>
        <end position="50"/>
    </location>
</feature>
<dbReference type="eggNOG" id="COG2860">
    <property type="taxonomic scope" value="Bacteria"/>
</dbReference>
<proteinExistence type="inferred from homology"/>
<evidence type="ECO:0000256" key="7">
    <source>
        <dbReference type="SAM" id="Phobius"/>
    </source>
</evidence>
<feature type="transmembrane region" description="Helical" evidence="7">
    <location>
        <begin position="83"/>
        <end position="105"/>
    </location>
</feature>
<dbReference type="GO" id="GO:0005886">
    <property type="term" value="C:plasma membrane"/>
    <property type="evidence" value="ECO:0007669"/>
    <property type="project" value="UniProtKB-SubCell"/>
</dbReference>
<evidence type="ECO:0000256" key="6">
    <source>
        <dbReference type="ARBA" id="ARBA00023136"/>
    </source>
</evidence>
<evidence type="ECO:0000259" key="8">
    <source>
        <dbReference type="Pfam" id="PF03458"/>
    </source>
</evidence>
<feature type="transmembrane region" description="Helical" evidence="7">
    <location>
        <begin position="57"/>
        <end position="77"/>
    </location>
</feature>
<accession>E4MPR4</accession>
<feature type="transmembrane region" description="Helical" evidence="7">
    <location>
        <begin position="176"/>
        <end position="191"/>
    </location>
</feature>
<comment type="subcellular location">
    <subcellularLocation>
        <location evidence="1">Cell membrane</location>
        <topology evidence="1">Multi-pass membrane protein</topology>
    </subcellularLocation>
</comment>
<keyword evidence="6 7" id="KW-0472">Membrane</keyword>
<evidence type="ECO:0000256" key="1">
    <source>
        <dbReference type="ARBA" id="ARBA00004651"/>
    </source>
</evidence>
<feature type="domain" description="Glycine transporter" evidence="8">
    <location>
        <begin position="32"/>
        <end position="106"/>
    </location>
</feature>
<dbReference type="Proteomes" id="UP000005391">
    <property type="component" value="Unassembled WGS sequence"/>
</dbReference>
<name>E4MPR4_CAPOC</name>
<feature type="transmembrane region" description="Helical" evidence="7">
    <location>
        <begin position="117"/>
        <end position="133"/>
    </location>
</feature>
<evidence type="ECO:0000313" key="10">
    <source>
        <dbReference type="Proteomes" id="UP000005391"/>
    </source>
</evidence>